<organism evidence="3 4">
    <name type="scientific">Pontivivens nitratireducens</name>
    <dbReference type="NCBI Taxonomy" id="2758038"/>
    <lineage>
        <taxon>Bacteria</taxon>
        <taxon>Pseudomonadati</taxon>
        <taxon>Pseudomonadota</taxon>
        <taxon>Alphaproteobacteria</taxon>
        <taxon>Rhodobacterales</taxon>
        <taxon>Paracoccaceae</taxon>
        <taxon>Pontivivens</taxon>
    </lineage>
</organism>
<evidence type="ECO:0000256" key="1">
    <source>
        <dbReference type="SAM" id="MobiDB-lite"/>
    </source>
</evidence>
<dbReference type="EMBL" id="CP049811">
    <property type="protein sequence ID" value="QIK40650.1"/>
    <property type="molecule type" value="Genomic_DNA"/>
</dbReference>
<evidence type="ECO:0000313" key="3">
    <source>
        <dbReference type="EMBL" id="QIK40650.1"/>
    </source>
</evidence>
<dbReference type="AlphaFoldDB" id="A0A6G7VL69"/>
<name>A0A6G7VL69_9RHOB</name>
<evidence type="ECO:0000256" key="2">
    <source>
        <dbReference type="SAM" id="Phobius"/>
    </source>
</evidence>
<sequence>MAHDPNTPPPAPQQKRGSGAQWFILGGLVVAVAVIALFMFSGDAPDTAVDPAVETGQIGTDSQDARPEAEAAPGLEENTGVPTDGEATVEGQ</sequence>
<keyword evidence="2" id="KW-1133">Transmembrane helix</keyword>
<dbReference type="Proteomes" id="UP000500791">
    <property type="component" value="Chromosome"/>
</dbReference>
<accession>A0A6G7VL69</accession>
<reference evidence="3 4" key="1">
    <citation type="submission" date="2020-03" db="EMBL/GenBank/DDBJ databases">
        <title>Complete genome sequence of Monaibacterium sp. ALG8 with diverse plasmids.</title>
        <authorList>
            <person name="Sun C."/>
        </authorList>
    </citation>
    <scope>NUCLEOTIDE SEQUENCE [LARGE SCALE GENOMIC DNA]</scope>
    <source>
        <strain evidence="3 4">ALG8</strain>
    </source>
</reference>
<dbReference type="KEGG" id="mon:G8E03_07630"/>
<keyword evidence="2" id="KW-0472">Membrane</keyword>
<proteinExistence type="predicted"/>
<keyword evidence="2" id="KW-0812">Transmembrane</keyword>
<dbReference type="RefSeq" id="WP_166190352.1">
    <property type="nucleotide sequence ID" value="NZ_CP049811.1"/>
</dbReference>
<protein>
    <submittedName>
        <fullName evidence="3">Uncharacterized protein</fullName>
    </submittedName>
</protein>
<gene>
    <name evidence="3" type="ORF">G8E03_07630</name>
</gene>
<feature type="transmembrane region" description="Helical" evidence="2">
    <location>
        <begin position="20"/>
        <end position="40"/>
    </location>
</feature>
<feature type="region of interest" description="Disordered" evidence="1">
    <location>
        <begin position="45"/>
        <end position="92"/>
    </location>
</feature>
<evidence type="ECO:0000313" key="4">
    <source>
        <dbReference type="Proteomes" id="UP000500791"/>
    </source>
</evidence>
<keyword evidence="4" id="KW-1185">Reference proteome</keyword>